<dbReference type="CDD" id="cd05188">
    <property type="entry name" value="MDR"/>
    <property type="match status" value="1"/>
</dbReference>
<keyword evidence="5" id="KW-1185">Reference proteome</keyword>
<dbReference type="InterPro" id="IPR020843">
    <property type="entry name" value="ER"/>
</dbReference>
<dbReference type="Gene3D" id="3.40.50.720">
    <property type="entry name" value="NAD(P)-binding Rossmann-like Domain"/>
    <property type="match status" value="1"/>
</dbReference>
<dbReference type="PANTHER" id="PTHR48106">
    <property type="entry name" value="QUINONE OXIDOREDUCTASE PIG3-RELATED"/>
    <property type="match status" value="1"/>
</dbReference>
<dbReference type="SMART" id="SM00829">
    <property type="entry name" value="PKS_ER"/>
    <property type="match status" value="1"/>
</dbReference>
<dbReference type="PANTHER" id="PTHR48106:SF17">
    <property type="entry name" value="ENOYL REDUCTASE (ER) DOMAIN-CONTAINING PROTEIN"/>
    <property type="match status" value="1"/>
</dbReference>
<dbReference type="AlphaFoldDB" id="A0A3S9P699"/>
<proteinExistence type="predicted"/>
<dbReference type="InterPro" id="IPR013149">
    <property type="entry name" value="ADH-like_C"/>
</dbReference>
<dbReference type="SUPFAM" id="SSF50129">
    <property type="entry name" value="GroES-like"/>
    <property type="match status" value="1"/>
</dbReference>
<accession>A0A3S9P699</accession>
<dbReference type="OrthoDB" id="9787435at2"/>
<dbReference type="Proteomes" id="UP000267268">
    <property type="component" value="Chromosome 1"/>
</dbReference>
<dbReference type="RefSeq" id="WP_126616758.1">
    <property type="nucleotide sequence ID" value="NZ_CP034562.1"/>
</dbReference>
<dbReference type="SUPFAM" id="SSF51735">
    <property type="entry name" value="NAD(P)-binding Rossmann-fold domains"/>
    <property type="match status" value="1"/>
</dbReference>
<name>A0A3S9P699_9BACT</name>
<dbReference type="EMBL" id="CP034562">
    <property type="protein sequence ID" value="AZQ63749.1"/>
    <property type="molecule type" value="Genomic_DNA"/>
</dbReference>
<evidence type="ECO:0000313" key="5">
    <source>
        <dbReference type="Proteomes" id="UP000267268"/>
    </source>
</evidence>
<dbReference type="GO" id="GO:0070402">
    <property type="term" value="F:NADPH binding"/>
    <property type="evidence" value="ECO:0007669"/>
    <property type="project" value="TreeGrafter"/>
</dbReference>
<dbReference type="Pfam" id="PF00107">
    <property type="entry name" value="ADH_zinc_N"/>
    <property type="match status" value="1"/>
</dbReference>
<evidence type="ECO:0000259" key="3">
    <source>
        <dbReference type="SMART" id="SM00829"/>
    </source>
</evidence>
<keyword evidence="1" id="KW-0521">NADP</keyword>
<evidence type="ECO:0000256" key="2">
    <source>
        <dbReference type="ARBA" id="ARBA00023002"/>
    </source>
</evidence>
<evidence type="ECO:0000256" key="1">
    <source>
        <dbReference type="ARBA" id="ARBA00022857"/>
    </source>
</evidence>
<dbReference type="GO" id="GO:0016651">
    <property type="term" value="F:oxidoreductase activity, acting on NAD(P)H"/>
    <property type="evidence" value="ECO:0007669"/>
    <property type="project" value="TreeGrafter"/>
</dbReference>
<evidence type="ECO:0000313" key="4">
    <source>
        <dbReference type="EMBL" id="AZQ63749.1"/>
    </source>
</evidence>
<dbReference type="InterPro" id="IPR011032">
    <property type="entry name" value="GroES-like_sf"/>
</dbReference>
<dbReference type="KEGG" id="fll:EI427_16410"/>
<reference evidence="4 5" key="1">
    <citation type="submission" date="2018-12" db="EMBL/GenBank/DDBJ databases">
        <title>Flammeovirga pectinis sp. nov., isolated from the gut of the Korean scallop, Patinopecten yessoensis.</title>
        <authorList>
            <person name="Bae J.-W."/>
            <person name="Jeong Y.-S."/>
            <person name="Kang W."/>
        </authorList>
    </citation>
    <scope>NUCLEOTIDE SEQUENCE [LARGE SCALE GENOMIC DNA]</scope>
    <source>
        <strain evidence="4 5">L12M1</strain>
    </source>
</reference>
<protein>
    <submittedName>
        <fullName evidence="4">Zinc-binding alcohol dehydrogenase family protein</fullName>
    </submittedName>
</protein>
<sequence length="362" mass="41104">MKQLVICPNNFHKHYEDTFSYGKLKFNGKDINYALIETEDTYFNPNEHVDKVLIRKKAFSCNYRDLSILLLQSERINNNSQIAYTPFGSEFSGIIEDIGNNVVNFKVGDRVICNGSYDINNNEFGLPSNGTSKELEIIDIGNIIHMPSKMSYAVGAGFTIGAQTVYSMINKLKLEKKAKVLLTGIRANTSLFALSALKKNNIDVYGLTRSKINESLFKKHGMKEIFNFKEEEGFLSNPSLYELIKKTGGFDAIIDPFTDSYFFDALKALKFNGKYITCGLSNQFDYDYKKISLNTELAALILKNLKIIGNCLGKTEDLREALDDFQKGNLYVFIDSITNDPIEFMNQSFINKNRLGKVIFEY</sequence>
<keyword evidence="2" id="KW-0560">Oxidoreductase</keyword>
<gene>
    <name evidence="4" type="ORF">EI427_16410</name>
</gene>
<dbReference type="InterPro" id="IPR036291">
    <property type="entry name" value="NAD(P)-bd_dom_sf"/>
</dbReference>
<dbReference type="InterPro" id="IPR013154">
    <property type="entry name" value="ADH-like_N"/>
</dbReference>
<feature type="domain" description="Enoyl reductase (ER)" evidence="3">
    <location>
        <begin position="28"/>
        <end position="360"/>
    </location>
</feature>
<dbReference type="Gene3D" id="3.90.180.10">
    <property type="entry name" value="Medium-chain alcohol dehydrogenases, catalytic domain"/>
    <property type="match status" value="1"/>
</dbReference>
<dbReference type="Pfam" id="PF08240">
    <property type="entry name" value="ADH_N"/>
    <property type="match status" value="1"/>
</dbReference>
<organism evidence="4 5">
    <name type="scientific">Flammeovirga pectinis</name>
    <dbReference type="NCBI Taxonomy" id="2494373"/>
    <lineage>
        <taxon>Bacteria</taxon>
        <taxon>Pseudomonadati</taxon>
        <taxon>Bacteroidota</taxon>
        <taxon>Cytophagia</taxon>
        <taxon>Cytophagales</taxon>
        <taxon>Flammeovirgaceae</taxon>
        <taxon>Flammeovirga</taxon>
    </lineage>
</organism>